<name>C1NAF2_MICPC</name>
<evidence type="ECO:0000313" key="2">
    <source>
        <dbReference type="Proteomes" id="UP000001876"/>
    </source>
</evidence>
<sequence>MYGIKPDMTKVKVFGCEVYELISKQRNTGLGQKLNPRAKAFMYVGHSETTIADSYKLYDRVSKTVKTGSISKCIENVDEYGKVPSKHNHSYAHDFSVRETLPEDFCEGKEAEKFLVKVIQDFDLYHDSKNATTHLLIKVKPSTGRTRWMFATSMFKRTTSEKNLKVIFSKLQNFLNKKDSQNP</sequence>
<evidence type="ECO:0000313" key="1">
    <source>
        <dbReference type="EMBL" id="EEH50875.1"/>
    </source>
</evidence>
<gene>
    <name evidence="1" type="ORF">MICPUCDRAFT_54877</name>
</gene>
<dbReference type="AlphaFoldDB" id="C1NAF2"/>
<dbReference type="GeneID" id="9690335"/>
<keyword evidence="2" id="KW-1185">Reference proteome</keyword>
<organism evidence="2">
    <name type="scientific">Micromonas pusilla (strain CCMP1545)</name>
    <name type="common">Picoplanktonic green alga</name>
    <dbReference type="NCBI Taxonomy" id="564608"/>
    <lineage>
        <taxon>Eukaryota</taxon>
        <taxon>Viridiplantae</taxon>
        <taxon>Chlorophyta</taxon>
        <taxon>Mamiellophyceae</taxon>
        <taxon>Mamiellales</taxon>
        <taxon>Mamiellaceae</taxon>
        <taxon>Micromonas</taxon>
    </lineage>
</organism>
<dbReference type="KEGG" id="mpp:MICPUCDRAFT_54877"/>
<dbReference type="EMBL" id="GG663753">
    <property type="protein sequence ID" value="EEH50875.1"/>
    <property type="molecule type" value="Genomic_DNA"/>
</dbReference>
<dbReference type="Proteomes" id="UP000001876">
    <property type="component" value="Unassembled WGS sequence"/>
</dbReference>
<dbReference type="RefSeq" id="XP_003064895.1">
    <property type="nucleotide sequence ID" value="XM_003064849.1"/>
</dbReference>
<proteinExistence type="predicted"/>
<accession>C1NAF2</accession>
<protein>
    <submittedName>
        <fullName evidence="1">Predicted protein</fullName>
    </submittedName>
</protein>
<reference evidence="1 2" key="1">
    <citation type="journal article" date="2009" name="Science">
        <title>Green evolution and dynamic adaptations revealed by genomes of the marine picoeukaryotes Micromonas.</title>
        <authorList>
            <person name="Worden A.Z."/>
            <person name="Lee J.H."/>
            <person name="Mock T."/>
            <person name="Rouze P."/>
            <person name="Simmons M.P."/>
            <person name="Aerts A.L."/>
            <person name="Allen A.E."/>
            <person name="Cuvelier M.L."/>
            <person name="Derelle E."/>
            <person name="Everett M.V."/>
            <person name="Foulon E."/>
            <person name="Grimwood J."/>
            <person name="Gundlach H."/>
            <person name="Henrissat B."/>
            <person name="Napoli C."/>
            <person name="McDonald S.M."/>
            <person name="Parker M.S."/>
            <person name="Rombauts S."/>
            <person name="Salamov A."/>
            <person name="Von Dassow P."/>
            <person name="Badger J.H."/>
            <person name="Coutinho P.M."/>
            <person name="Demir E."/>
            <person name="Dubchak I."/>
            <person name="Gentemann C."/>
            <person name="Eikrem W."/>
            <person name="Gready J.E."/>
            <person name="John U."/>
            <person name="Lanier W."/>
            <person name="Lindquist E.A."/>
            <person name="Lucas S."/>
            <person name="Mayer K.F."/>
            <person name="Moreau H."/>
            <person name="Not F."/>
            <person name="Otillar R."/>
            <person name="Panaud O."/>
            <person name="Pangilinan J."/>
            <person name="Paulsen I."/>
            <person name="Piegu B."/>
            <person name="Poliakov A."/>
            <person name="Robbens S."/>
            <person name="Schmutz J."/>
            <person name="Toulza E."/>
            <person name="Wyss T."/>
            <person name="Zelensky A."/>
            <person name="Zhou K."/>
            <person name="Armbrust E.V."/>
            <person name="Bhattacharya D."/>
            <person name="Goodenough U.W."/>
            <person name="Van de Peer Y."/>
            <person name="Grigoriev I.V."/>
        </authorList>
    </citation>
    <scope>NUCLEOTIDE SEQUENCE [LARGE SCALE GENOMIC DNA]</scope>
    <source>
        <strain evidence="1 2">CCMP1545</strain>
    </source>
</reference>